<protein>
    <submittedName>
        <fullName evidence="1">ORF46b</fullName>
    </submittedName>
</protein>
<geneLocation type="chloroplast" evidence="1"/>
<accession>Q85X59</accession>
<organism evidence="1">
    <name type="scientific">Pinus koraiensis</name>
    <name type="common">Korean pine</name>
    <dbReference type="NCBI Taxonomy" id="88728"/>
    <lineage>
        <taxon>Eukaryota</taxon>
        <taxon>Viridiplantae</taxon>
        <taxon>Streptophyta</taxon>
        <taxon>Embryophyta</taxon>
        <taxon>Tracheophyta</taxon>
        <taxon>Spermatophyta</taxon>
        <taxon>Pinopsida</taxon>
        <taxon>Pinidae</taxon>
        <taxon>Conifers I</taxon>
        <taxon>Pinales</taxon>
        <taxon>Pinaceae</taxon>
        <taxon>Pinus</taxon>
        <taxon>Pinus subgen. Strobus</taxon>
    </lineage>
</organism>
<name>Q85X59_PINKO</name>
<proteinExistence type="predicted"/>
<keyword evidence="1" id="KW-0150">Chloroplast</keyword>
<dbReference type="AlphaFoldDB" id="Q85X59"/>
<evidence type="ECO:0000313" key="1">
    <source>
        <dbReference type="EMBL" id="AAO74004.1"/>
    </source>
</evidence>
<reference evidence="1" key="1">
    <citation type="submission" date="2007-04" db="EMBL/GenBank/DDBJ databases">
        <authorList>
            <person name="Noh E.W."/>
            <person name="Lee J.S."/>
            <person name="Choi Y.I."/>
            <person name="Han M.S."/>
            <person name="Yi Y.S."/>
            <person name="Han S.U."/>
        </authorList>
    </citation>
    <scope>NUCLEOTIDE SEQUENCE</scope>
</reference>
<sequence length="46" mass="5344">MEFICRIPLFGILRIASGQGIILFPHSLSHCNETMNRFICFFPFIL</sequence>
<keyword evidence="1" id="KW-0934">Plastid</keyword>
<dbReference type="EMBL" id="AY228468">
    <property type="protein sequence ID" value="AAO74004.1"/>
    <property type="molecule type" value="Genomic_DNA"/>
</dbReference>